<keyword evidence="3" id="KW-1185">Reference proteome</keyword>
<dbReference type="AlphaFoldDB" id="A0A2C5WLJ6"/>
<evidence type="ECO:0000313" key="2">
    <source>
        <dbReference type="EMBL" id="PHH50068.1"/>
    </source>
</evidence>
<feature type="region of interest" description="Disordered" evidence="1">
    <location>
        <begin position="1"/>
        <end position="31"/>
    </location>
</feature>
<evidence type="ECO:0000256" key="1">
    <source>
        <dbReference type="SAM" id="MobiDB-lite"/>
    </source>
</evidence>
<organism evidence="2 3">
    <name type="scientific">Ceratocystis fimbriata CBS 114723</name>
    <dbReference type="NCBI Taxonomy" id="1035309"/>
    <lineage>
        <taxon>Eukaryota</taxon>
        <taxon>Fungi</taxon>
        <taxon>Dikarya</taxon>
        <taxon>Ascomycota</taxon>
        <taxon>Pezizomycotina</taxon>
        <taxon>Sordariomycetes</taxon>
        <taxon>Hypocreomycetidae</taxon>
        <taxon>Microascales</taxon>
        <taxon>Ceratocystidaceae</taxon>
        <taxon>Ceratocystis</taxon>
    </lineage>
</organism>
<comment type="caution">
    <text evidence="2">The sequence shown here is derived from an EMBL/GenBank/DDBJ whole genome shotgun (WGS) entry which is preliminary data.</text>
</comment>
<feature type="region of interest" description="Disordered" evidence="1">
    <location>
        <begin position="53"/>
        <end position="80"/>
    </location>
</feature>
<evidence type="ECO:0000313" key="3">
    <source>
        <dbReference type="Proteomes" id="UP000222788"/>
    </source>
</evidence>
<proteinExistence type="predicted"/>
<accession>A0A2C5WLJ6</accession>
<sequence length="80" mass="8621">MIDSINKEAIPSTTANSKHPIPMPRGSAFSTNGGCVQDWKNGFVHFLIPLRGLRRSRDDDEPDDAGKSVPVRTLDNGASG</sequence>
<protein>
    <submittedName>
        <fullName evidence="2">Uncharacterized protein</fullName>
    </submittedName>
</protein>
<name>A0A2C5WLJ6_9PEZI</name>
<reference evidence="2 3" key="1">
    <citation type="journal article" date="2013" name="Fungal Biol.">
        <title>Analysis of microsatellite markers in the genome of the plant pathogen Ceratocystis fimbriata.</title>
        <authorList>
            <person name="Simpson M.C."/>
            <person name="Wilken P.M."/>
            <person name="Coetzee M.P."/>
            <person name="Wingfield M.J."/>
            <person name="Wingfield B.D."/>
        </authorList>
    </citation>
    <scope>NUCLEOTIDE SEQUENCE [LARGE SCALE GENOMIC DNA]</scope>
    <source>
        <strain evidence="2 3">CBS 114723</strain>
    </source>
</reference>
<reference evidence="2 3" key="2">
    <citation type="journal article" date="2013" name="IMA Fungus">
        <title>IMA Genome-F 1: Ceratocystis fimbriata: Draft nuclear genome sequence for the plant pathogen, Ceratocystis fimbriata.</title>
        <authorList>
            <person name="Wilken P.M."/>
            <person name="Steenkamp E.T."/>
            <person name="Wingfield M.J."/>
            <person name="de Beer Z.W."/>
            <person name="Wingfield B.D."/>
        </authorList>
    </citation>
    <scope>NUCLEOTIDE SEQUENCE [LARGE SCALE GENOMIC DNA]</scope>
    <source>
        <strain evidence="2 3">CBS 114723</strain>
    </source>
</reference>
<gene>
    <name evidence="2" type="ORF">CFIMG_005898RA</name>
</gene>
<dbReference type="EMBL" id="APWK03000151">
    <property type="protein sequence ID" value="PHH50068.1"/>
    <property type="molecule type" value="Genomic_DNA"/>
</dbReference>
<dbReference type="Proteomes" id="UP000222788">
    <property type="component" value="Unassembled WGS sequence"/>
</dbReference>